<sequence>MAAAPALWQTGWELLCCLYLGGLVGALRALAPGRGRGAVLPDLVLVGMLLLFLQSYAAGYSAAGTLRWYMGAAGFAGALAAHALLDPLTGRLRRALLRPLRRLRHGLLCPRFVSLRARRAPKCAKTAAENQKKSLPKQPHLLYNSNV</sequence>
<feature type="transmembrane region" description="Helical" evidence="1">
    <location>
        <begin position="12"/>
        <end position="31"/>
    </location>
</feature>
<gene>
    <name evidence="2" type="ORF">H9771_02595</name>
</gene>
<organism evidence="2 3">
    <name type="scientific">Candidatus Faecalibacterium faecipullorum</name>
    <dbReference type="NCBI Taxonomy" id="2838578"/>
    <lineage>
        <taxon>Bacteria</taxon>
        <taxon>Bacillati</taxon>
        <taxon>Bacillota</taxon>
        <taxon>Clostridia</taxon>
        <taxon>Eubacteriales</taxon>
        <taxon>Oscillospiraceae</taxon>
        <taxon>Faecalibacterium</taxon>
    </lineage>
</organism>
<evidence type="ECO:0000256" key="1">
    <source>
        <dbReference type="SAM" id="Phobius"/>
    </source>
</evidence>
<name>A0A9D2S696_9FIRM</name>
<feature type="transmembrane region" description="Helical" evidence="1">
    <location>
        <begin position="68"/>
        <end position="85"/>
    </location>
</feature>
<reference evidence="2" key="2">
    <citation type="submission" date="2021-04" db="EMBL/GenBank/DDBJ databases">
        <authorList>
            <person name="Gilroy R."/>
        </authorList>
    </citation>
    <scope>NUCLEOTIDE SEQUENCE</scope>
    <source>
        <strain evidence="2">ChiHjej9B8-13557</strain>
    </source>
</reference>
<evidence type="ECO:0000313" key="3">
    <source>
        <dbReference type="Proteomes" id="UP000824211"/>
    </source>
</evidence>
<evidence type="ECO:0000313" key="2">
    <source>
        <dbReference type="EMBL" id="HJB58543.1"/>
    </source>
</evidence>
<protein>
    <submittedName>
        <fullName evidence="2">Uncharacterized protein</fullName>
    </submittedName>
</protein>
<feature type="transmembrane region" description="Helical" evidence="1">
    <location>
        <begin position="43"/>
        <end position="62"/>
    </location>
</feature>
<reference evidence="2" key="1">
    <citation type="journal article" date="2021" name="PeerJ">
        <title>Extensive microbial diversity within the chicken gut microbiome revealed by metagenomics and culture.</title>
        <authorList>
            <person name="Gilroy R."/>
            <person name="Ravi A."/>
            <person name="Getino M."/>
            <person name="Pursley I."/>
            <person name="Horton D.L."/>
            <person name="Alikhan N.F."/>
            <person name="Baker D."/>
            <person name="Gharbi K."/>
            <person name="Hall N."/>
            <person name="Watson M."/>
            <person name="Adriaenssens E.M."/>
            <person name="Foster-Nyarko E."/>
            <person name="Jarju S."/>
            <person name="Secka A."/>
            <person name="Antonio M."/>
            <person name="Oren A."/>
            <person name="Chaudhuri R.R."/>
            <person name="La Ragione R."/>
            <person name="Hildebrand F."/>
            <person name="Pallen M.J."/>
        </authorList>
    </citation>
    <scope>NUCLEOTIDE SEQUENCE</scope>
    <source>
        <strain evidence="2">ChiHjej9B8-13557</strain>
    </source>
</reference>
<proteinExistence type="predicted"/>
<dbReference type="EMBL" id="DWXX01000044">
    <property type="protein sequence ID" value="HJB58543.1"/>
    <property type="molecule type" value="Genomic_DNA"/>
</dbReference>
<accession>A0A9D2S696</accession>
<dbReference type="AlphaFoldDB" id="A0A9D2S696"/>
<keyword evidence="1" id="KW-0472">Membrane</keyword>
<keyword evidence="1" id="KW-0812">Transmembrane</keyword>
<keyword evidence="1" id="KW-1133">Transmembrane helix</keyword>
<comment type="caution">
    <text evidence="2">The sequence shown here is derived from an EMBL/GenBank/DDBJ whole genome shotgun (WGS) entry which is preliminary data.</text>
</comment>
<dbReference type="Proteomes" id="UP000824211">
    <property type="component" value="Unassembled WGS sequence"/>
</dbReference>